<protein>
    <recommendedName>
        <fullName evidence="1">DUF7136 domain-containing protein</fullName>
    </recommendedName>
</protein>
<evidence type="ECO:0000313" key="3">
    <source>
        <dbReference type="Proteomes" id="UP000014480"/>
    </source>
</evidence>
<organism evidence="2 3">
    <name type="scientific">Colletotrichum orbiculare (strain 104-T / ATCC 96160 / CBS 514.97 / LARS 414 / MAFF 240422)</name>
    <name type="common">Cucumber anthracnose fungus</name>
    <name type="synonym">Colletotrichum lagenarium</name>
    <dbReference type="NCBI Taxonomy" id="1213857"/>
    <lineage>
        <taxon>Eukaryota</taxon>
        <taxon>Fungi</taxon>
        <taxon>Dikarya</taxon>
        <taxon>Ascomycota</taxon>
        <taxon>Pezizomycotina</taxon>
        <taxon>Sordariomycetes</taxon>
        <taxon>Hypocreomycetidae</taxon>
        <taxon>Glomerellales</taxon>
        <taxon>Glomerellaceae</taxon>
        <taxon>Colletotrichum</taxon>
        <taxon>Colletotrichum orbiculare species complex</taxon>
    </lineage>
</organism>
<dbReference type="InterPro" id="IPR055560">
    <property type="entry name" value="DUF7136"/>
</dbReference>
<sequence>MAPPGNQLWWLLIAVVLARLTSAEIPDNTFEIDLVFPRAGGRYAETDGGLPVLLSIHNPNVAYLYGYRFWWDIYKQPHRTDYWNHFPRNLIGTYFGNGTTFPDAIHLESDARSDRLEAGNYTFHWQLRGGAVCDVTRSSAQYDSMFVIGNGSFGFAVESGAPTPTFTGTCPTALGAASFRSATVYRGLPWDEEHGDPATQTLGCGVTAGVTATPEPCRATVDAAQEASLSRRLHWGAFATASTARTGSASRGGGVSLSLMGLMATLAVRGLGGCIGLAGLNQKI</sequence>
<reference evidence="3" key="1">
    <citation type="journal article" date="2013" name="New Phytol.">
        <title>Comparative genomic and transcriptomic analyses reveal the hemibiotrophic stage shift of Colletotrichum fungi.</title>
        <authorList>
            <person name="Gan P."/>
            <person name="Ikeda K."/>
            <person name="Irieda H."/>
            <person name="Narusaka M."/>
            <person name="O'Connell R.J."/>
            <person name="Narusaka Y."/>
            <person name="Takano Y."/>
            <person name="Kubo Y."/>
            <person name="Shirasu K."/>
        </authorList>
    </citation>
    <scope>NUCLEOTIDE SEQUENCE [LARGE SCALE GENOMIC DNA]</scope>
    <source>
        <strain evidence="3">104-T / ATCC 96160 / CBS 514.97 / LARS 414 / MAFF 240422</strain>
    </source>
</reference>
<name>N4V5W1_COLOR</name>
<gene>
    <name evidence="2" type="ORF">Cob_v012640</name>
</gene>
<dbReference type="EMBL" id="AMCV02000050">
    <property type="protein sequence ID" value="TDZ14486.1"/>
    <property type="molecule type" value="Genomic_DNA"/>
</dbReference>
<dbReference type="eggNOG" id="ENOG502SY9I">
    <property type="taxonomic scope" value="Eukaryota"/>
</dbReference>
<reference evidence="3" key="2">
    <citation type="journal article" date="2019" name="Mol. Plant Microbe Interact.">
        <title>Genome sequence resources for four phytopathogenic fungi from the Colletotrichum orbiculare species complex.</title>
        <authorList>
            <person name="Gan P."/>
            <person name="Tsushima A."/>
            <person name="Narusaka M."/>
            <person name="Narusaka Y."/>
            <person name="Takano Y."/>
            <person name="Kubo Y."/>
            <person name="Shirasu K."/>
        </authorList>
    </citation>
    <scope>GENOME REANNOTATION</scope>
    <source>
        <strain evidence="3">104-T / ATCC 96160 / CBS 514.97 / LARS 414 / MAFF 240422</strain>
    </source>
</reference>
<dbReference type="Proteomes" id="UP000014480">
    <property type="component" value="Unassembled WGS sequence"/>
</dbReference>
<comment type="caution">
    <text evidence="2">The sequence shown here is derived from an EMBL/GenBank/DDBJ whole genome shotgun (WGS) entry which is preliminary data.</text>
</comment>
<evidence type="ECO:0000259" key="1">
    <source>
        <dbReference type="Pfam" id="PF23584"/>
    </source>
</evidence>
<dbReference type="Pfam" id="PF23584">
    <property type="entry name" value="DUF7136"/>
    <property type="match status" value="1"/>
</dbReference>
<feature type="domain" description="DUF7136" evidence="1">
    <location>
        <begin position="28"/>
        <end position="243"/>
    </location>
</feature>
<dbReference type="OrthoDB" id="4490227at2759"/>
<accession>N4V5W1</accession>
<dbReference type="HOGENOM" id="CLU_086713_0_0_1"/>
<proteinExistence type="predicted"/>
<evidence type="ECO:0000313" key="2">
    <source>
        <dbReference type="EMBL" id="TDZ14486.1"/>
    </source>
</evidence>
<dbReference type="AlphaFoldDB" id="N4V5W1"/>
<keyword evidence="3" id="KW-1185">Reference proteome</keyword>